<evidence type="ECO:0000313" key="1">
    <source>
        <dbReference type="EMBL" id="QNP45981.1"/>
    </source>
</evidence>
<sequence>MASRQKTPVQQAWDYAMDAPGARWVVISNMKELRLYAVGYGRQDYELFDLRRIDQPEELSRLLLLLHVERLLTGATADLLSRSAMADRDVTNQLYQDYRALRDDLLAFVGDQRPTINVEDRIRIVQTLLDRLLFIAFAEDKFLLPPQSLQDAVQTTNRYNPQPKWDQLRTLFQWVDEGHHLTIFLGTMAAYSRTTQLSRTSICQMRWSKVSDASETTILPATSP</sequence>
<proteinExistence type="predicted"/>
<keyword evidence="2" id="KW-1185">Reference proteome</keyword>
<name>A0ABX6T814_9SPHN</name>
<protein>
    <submittedName>
        <fullName evidence="1">Uncharacterized protein</fullName>
    </submittedName>
</protein>
<reference evidence="1 2" key="1">
    <citation type="submission" date="2020-08" db="EMBL/GenBank/DDBJ databases">
        <title>Genome sequence of Sphingomonas sediminicola KACC 15039T.</title>
        <authorList>
            <person name="Hyun D.-W."/>
            <person name="Bae J.-W."/>
        </authorList>
    </citation>
    <scope>NUCLEOTIDE SEQUENCE [LARGE SCALE GENOMIC DNA]</scope>
    <source>
        <strain evidence="1 2">KACC 15039</strain>
    </source>
</reference>
<organism evidence="1 2">
    <name type="scientific">Sphingomonas sediminicola</name>
    <dbReference type="NCBI Taxonomy" id="386874"/>
    <lineage>
        <taxon>Bacteria</taxon>
        <taxon>Pseudomonadati</taxon>
        <taxon>Pseudomonadota</taxon>
        <taxon>Alphaproteobacteria</taxon>
        <taxon>Sphingomonadales</taxon>
        <taxon>Sphingomonadaceae</taxon>
        <taxon>Sphingomonas</taxon>
    </lineage>
</organism>
<accession>A0ABX6T814</accession>
<dbReference type="EMBL" id="CP060782">
    <property type="protein sequence ID" value="QNP45981.1"/>
    <property type="molecule type" value="Genomic_DNA"/>
</dbReference>
<dbReference type="RefSeq" id="WP_187708934.1">
    <property type="nucleotide sequence ID" value="NZ_CP060782.1"/>
</dbReference>
<dbReference type="Proteomes" id="UP000516105">
    <property type="component" value="Chromosome"/>
</dbReference>
<evidence type="ECO:0000313" key="2">
    <source>
        <dbReference type="Proteomes" id="UP000516105"/>
    </source>
</evidence>
<gene>
    <name evidence="1" type="ORF">H9L14_01425</name>
</gene>